<feature type="compositionally biased region" description="Acidic residues" evidence="1">
    <location>
        <begin position="35"/>
        <end position="44"/>
    </location>
</feature>
<name>A0AAV0XCF8_9HEMI</name>
<protein>
    <recommendedName>
        <fullName evidence="4">SGF29 C-terminal domain-containing protein</fullName>
    </recommendedName>
</protein>
<evidence type="ECO:0000256" key="1">
    <source>
        <dbReference type="SAM" id="MobiDB-lite"/>
    </source>
</evidence>
<dbReference type="Proteomes" id="UP001160148">
    <property type="component" value="Unassembled WGS sequence"/>
</dbReference>
<evidence type="ECO:0000313" key="2">
    <source>
        <dbReference type="EMBL" id="CAI6366030.1"/>
    </source>
</evidence>
<evidence type="ECO:0008006" key="4">
    <source>
        <dbReference type="Google" id="ProtNLM"/>
    </source>
</evidence>
<gene>
    <name evidence="2" type="ORF">MEUPH1_LOCUS20663</name>
</gene>
<proteinExistence type="predicted"/>
<comment type="caution">
    <text evidence="2">The sequence shown here is derived from an EMBL/GenBank/DDBJ whole genome shotgun (WGS) entry which is preliminary data.</text>
</comment>
<keyword evidence="3" id="KW-1185">Reference proteome</keyword>
<organism evidence="2 3">
    <name type="scientific">Macrosiphum euphorbiae</name>
    <name type="common">potato aphid</name>
    <dbReference type="NCBI Taxonomy" id="13131"/>
    <lineage>
        <taxon>Eukaryota</taxon>
        <taxon>Metazoa</taxon>
        <taxon>Ecdysozoa</taxon>
        <taxon>Arthropoda</taxon>
        <taxon>Hexapoda</taxon>
        <taxon>Insecta</taxon>
        <taxon>Pterygota</taxon>
        <taxon>Neoptera</taxon>
        <taxon>Paraneoptera</taxon>
        <taxon>Hemiptera</taxon>
        <taxon>Sternorrhyncha</taxon>
        <taxon>Aphidomorpha</taxon>
        <taxon>Aphidoidea</taxon>
        <taxon>Aphididae</taxon>
        <taxon>Macrosiphini</taxon>
        <taxon>Macrosiphum</taxon>
    </lineage>
</organism>
<accession>A0AAV0XCF8</accession>
<dbReference type="AlphaFoldDB" id="A0AAV0XCF8"/>
<sequence length="185" mass="21347">MPLEYIPDTTKKQRKKRLKVQPGKSIKGNDFNISESEDDLGEENFNEADTPVDIEMIVNEAKEDQQSSSSNLINVGQMSNIIIKNNIKEGTWVVVKYDETKKLYFVKIIQILQKCELYEGSFNRSSNFSSSYNDETKEPIYIFPDIIDFYIFKLDAIVMIVPSPKSLRRGRMQFTVKLSDILNSI</sequence>
<dbReference type="EMBL" id="CARXXK010000004">
    <property type="protein sequence ID" value="CAI6366030.1"/>
    <property type="molecule type" value="Genomic_DNA"/>
</dbReference>
<feature type="region of interest" description="Disordered" evidence="1">
    <location>
        <begin position="1"/>
        <end position="44"/>
    </location>
</feature>
<evidence type="ECO:0000313" key="3">
    <source>
        <dbReference type="Proteomes" id="UP001160148"/>
    </source>
</evidence>
<reference evidence="2 3" key="1">
    <citation type="submission" date="2023-01" db="EMBL/GenBank/DDBJ databases">
        <authorList>
            <person name="Whitehead M."/>
        </authorList>
    </citation>
    <scope>NUCLEOTIDE SEQUENCE [LARGE SCALE GENOMIC DNA]</scope>
</reference>